<keyword evidence="12" id="KW-1185">Reference proteome</keyword>
<feature type="region of interest" description="Disordered" evidence="10">
    <location>
        <begin position="1"/>
        <end position="44"/>
    </location>
</feature>
<feature type="compositionally biased region" description="Low complexity" evidence="10">
    <location>
        <begin position="32"/>
        <end position="44"/>
    </location>
</feature>
<dbReference type="EMBL" id="KV454209">
    <property type="protein sequence ID" value="ODQ61420.1"/>
    <property type="molecule type" value="Genomic_DNA"/>
</dbReference>
<dbReference type="GO" id="GO:0005793">
    <property type="term" value="C:endoplasmic reticulum-Golgi intermediate compartment"/>
    <property type="evidence" value="ECO:0007669"/>
    <property type="project" value="UniProtKB-UniRule"/>
</dbReference>
<proteinExistence type="inferred from homology"/>
<keyword evidence="4 9" id="KW-0256">Endoplasmic reticulum</keyword>
<accession>A0A1E3P7Y3</accession>
<dbReference type="GeneID" id="30201898"/>
<evidence type="ECO:0000256" key="6">
    <source>
        <dbReference type="ARBA" id="ARBA00022989"/>
    </source>
</evidence>
<feature type="compositionally biased region" description="Polar residues" evidence="10">
    <location>
        <begin position="15"/>
        <end position="27"/>
    </location>
</feature>
<dbReference type="Proteomes" id="UP000094112">
    <property type="component" value="Unassembled WGS sequence"/>
</dbReference>
<dbReference type="Pfam" id="PF03878">
    <property type="entry name" value="YIF1"/>
    <property type="match status" value="1"/>
</dbReference>
<keyword evidence="2 9" id="KW-0813">Transport</keyword>
<evidence type="ECO:0000256" key="9">
    <source>
        <dbReference type="RuleBase" id="RU368073"/>
    </source>
</evidence>
<sequence length="328" mass="37645">MSYNPYANIVDEDTTQTNRIHQPQPQRASYMGTGQQQPQQTYQQPQAGTFNNAQQFQPHQQANQFFTPGNPQDAAAYGNFLNDPRAAMTFQVGQNAMLAGSHFVEQNFGKYVHTDDIKYYFKISNSYVLNKLILILFPFKNKNWSRSYRASDPNAPQDANTELFAYPINDKNAVDLYIPLMGSVTYILTLALLAGLRGEFHPEVFGFKTSSTLAYLLLDFAVLKLGLYLLNISSKMWDLICYIGYKFVPLVLIILVKNVSSFRFFNWITYLYLLLAYGFFELRAIRFNLYGGIHNSAQTMNNKSLKNSNYFLFIYAFLFQGGLLWLMS</sequence>
<organism evidence="11 12">
    <name type="scientific">Wickerhamomyces anomalus (strain ATCC 58044 / CBS 1984 / NCYC 433 / NRRL Y-366-8)</name>
    <name type="common">Yeast</name>
    <name type="synonym">Hansenula anomala</name>
    <dbReference type="NCBI Taxonomy" id="683960"/>
    <lineage>
        <taxon>Eukaryota</taxon>
        <taxon>Fungi</taxon>
        <taxon>Dikarya</taxon>
        <taxon>Ascomycota</taxon>
        <taxon>Saccharomycotina</taxon>
        <taxon>Saccharomycetes</taxon>
        <taxon>Phaffomycetales</taxon>
        <taxon>Wickerhamomycetaceae</taxon>
        <taxon>Wickerhamomyces</taxon>
    </lineage>
</organism>
<reference evidence="11 12" key="1">
    <citation type="journal article" date="2016" name="Proc. Natl. Acad. Sci. U.S.A.">
        <title>Comparative genomics of biotechnologically important yeasts.</title>
        <authorList>
            <person name="Riley R."/>
            <person name="Haridas S."/>
            <person name="Wolfe K.H."/>
            <person name="Lopes M.R."/>
            <person name="Hittinger C.T."/>
            <person name="Goeker M."/>
            <person name="Salamov A.A."/>
            <person name="Wisecaver J.H."/>
            <person name="Long T.M."/>
            <person name="Calvey C.H."/>
            <person name="Aerts A.L."/>
            <person name="Barry K.W."/>
            <person name="Choi C."/>
            <person name="Clum A."/>
            <person name="Coughlan A.Y."/>
            <person name="Deshpande S."/>
            <person name="Douglass A.P."/>
            <person name="Hanson S.J."/>
            <person name="Klenk H.-P."/>
            <person name="LaButti K.M."/>
            <person name="Lapidus A."/>
            <person name="Lindquist E.A."/>
            <person name="Lipzen A.M."/>
            <person name="Meier-Kolthoff J.P."/>
            <person name="Ohm R.A."/>
            <person name="Otillar R.P."/>
            <person name="Pangilinan J.L."/>
            <person name="Peng Y."/>
            <person name="Rokas A."/>
            <person name="Rosa C.A."/>
            <person name="Scheuner C."/>
            <person name="Sibirny A.A."/>
            <person name="Slot J.C."/>
            <person name="Stielow J.B."/>
            <person name="Sun H."/>
            <person name="Kurtzman C.P."/>
            <person name="Blackwell M."/>
            <person name="Grigoriev I.V."/>
            <person name="Jeffries T.W."/>
        </authorList>
    </citation>
    <scope>NUCLEOTIDE SEQUENCE [LARGE SCALE GENOMIC DNA]</scope>
    <source>
        <strain evidence="12">ATCC 58044 / CBS 1984 / NCYC 433 / NRRL Y-366-8</strain>
    </source>
</reference>
<evidence type="ECO:0000256" key="4">
    <source>
        <dbReference type="ARBA" id="ARBA00022824"/>
    </source>
</evidence>
<keyword evidence="8 9" id="KW-0472">Membrane</keyword>
<comment type="similarity">
    <text evidence="1 9">Belongs to the YIF1 family.</text>
</comment>
<protein>
    <recommendedName>
        <fullName evidence="9">Protein YIF1</fullName>
    </recommendedName>
</protein>
<evidence type="ECO:0000256" key="1">
    <source>
        <dbReference type="ARBA" id="ARBA00009727"/>
    </source>
</evidence>
<dbReference type="PANTHER" id="PTHR14083:SF0">
    <property type="entry name" value="YIP1D-INTERACTING FACTOR 1, ISOFORM C"/>
    <property type="match status" value="1"/>
</dbReference>
<feature type="transmembrane region" description="Helical" evidence="9">
    <location>
        <begin position="213"/>
        <end position="232"/>
    </location>
</feature>
<dbReference type="OrthoDB" id="337750at2759"/>
<comment type="function">
    <text evidence="9">Has a role in transport between endoplasmic reticulum and Golgi.</text>
</comment>
<dbReference type="RefSeq" id="XP_019040627.1">
    <property type="nucleotide sequence ID" value="XM_019184652.1"/>
</dbReference>
<dbReference type="GO" id="GO:0005789">
    <property type="term" value="C:endoplasmic reticulum membrane"/>
    <property type="evidence" value="ECO:0007669"/>
    <property type="project" value="UniProtKB-SubCell"/>
</dbReference>
<dbReference type="InterPro" id="IPR005578">
    <property type="entry name" value="Yif1_fam"/>
</dbReference>
<dbReference type="PANTHER" id="PTHR14083">
    <property type="entry name" value="YIP1 INTERACTING FACTOR HOMOLOG YIF1 PROTEIN"/>
    <property type="match status" value="1"/>
</dbReference>
<feature type="transmembrane region" description="Helical" evidence="9">
    <location>
        <begin position="176"/>
        <end position="193"/>
    </location>
</feature>
<evidence type="ECO:0000256" key="7">
    <source>
        <dbReference type="ARBA" id="ARBA00023034"/>
    </source>
</evidence>
<evidence type="ECO:0000256" key="2">
    <source>
        <dbReference type="ARBA" id="ARBA00022448"/>
    </source>
</evidence>
<evidence type="ECO:0000313" key="12">
    <source>
        <dbReference type="Proteomes" id="UP000094112"/>
    </source>
</evidence>
<evidence type="ECO:0000256" key="8">
    <source>
        <dbReference type="ARBA" id="ARBA00023136"/>
    </source>
</evidence>
<dbReference type="GO" id="GO:0015031">
    <property type="term" value="P:protein transport"/>
    <property type="evidence" value="ECO:0007669"/>
    <property type="project" value="UniProtKB-KW"/>
</dbReference>
<evidence type="ECO:0000256" key="3">
    <source>
        <dbReference type="ARBA" id="ARBA00022692"/>
    </source>
</evidence>
<name>A0A1E3P7Y3_WICAA</name>
<keyword evidence="6 9" id="KW-1133">Transmembrane helix</keyword>
<gene>
    <name evidence="11" type="ORF">WICANDRAFT_78049</name>
</gene>
<comment type="subcellular location">
    <subcellularLocation>
        <location evidence="9">Endoplasmic reticulum membrane</location>
        <topology evidence="9">Multi-pass membrane protein</topology>
    </subcellularLocation>
    <subcellularLocation>
        <location evidence="9">Golgi apparatus membrane</location>
        <topology evidence="9">Multi-pass membrane protein</topology>
    </subcellularLocation>
</comment>
<feature type="transmembrane region" description="Helical" evidence="9">
    <location>
        <begin position="262"/>
        <end position="280"/>
    </location>
</feature>
<feature type="transmembrane region" description="Helical" evidence="9">
    <location>
        <begin position="239"/>
        <end position="256"/>
    </location>
</feature>
<evidence type="ECO:0000313" key="11">
    <source>
        <dbReference type="EMBL" id="ODQ61420.1"/>
    </source>
</evidence>
<dbReference type="GO" id="GO:0006888">
    <property type="term" value="P:endoplasmic reticulum to Golgi vesicle-mediated transport"/>
    <property type="evidence" value="ECO:0007669"/>
    <property type="project" value="UniProtKB-UniRule"/>
</dbReference>
<keyword evidence="5 9" id="KW-0653">Protein transport</keyword>
<keyword evidence="7 9" id="KW-0333">Golgi apparatus</keyword>
<feature type="transmembrane region" description="Helical" evidence="9">
    <location>
        <begin position="310"/>
        <end position="327"/>
    </location>
</feature>
<evidence type="ECO:0000256" key="5">
    <source>
        <dbReference type="ARBA" id="ARBA00022927"/>
    </source>
</evidence>
<keyword evidence="3 9" id="KW-0812">Transmembrane</keyword>
<dbReference type="GO" id="GO:0000139">
    <property type="term" value="C:Golgi membrane"/>
    <property type="evidence" value="ECO:0007669"/>
    <property type="project" value="UniProtKB-SubCell"/>
</dbReference>
<dbReference type="STRING" id="683960.A0A1E3P7Y3"/>
<dbReference type="GO" id="GO:0030134">
    <property type="term" value="C:COPII-coated ER to Golgi transport vesicle"/>
    <property type="evidence" value="ECO:0007669"/>
    <property type="project" value="EnsemblFungi"/>
</dbReference>
<evidence type="ECO:0000256" key="10">
    <source>
        <dbReference type="SAM" id="MobiDB-lite"/>
    </source>
</evidence>
<dbReference type="AlphaFoldDB" id="A0A1E3P7Y3"/>